<proteinExistence type="predicted"/>
<dbReference type="Proteomes" id="UP000007882">
    <property type="component" value="Chromosome"/>
</dbReference>
<dbReference type="STRING" id="512565.AMIS_18270"/>
<dbReference type="SUPFAM" id="SSF55729">
    <property type="entry name" value="Acyl-CoA N-acyltransferases (Nat)"/>
    <property type="match status" value="2"/>
</dbReference>
<dbReference type="Pfam" id="PF00583">
    <property type="entry name" value="Acetyltransf_1"/>
    <property type="match status" value="1"/>
</dbReference>
<evidence type="ECO:0000313" key="3">
    <source>
        <dbReference type="Proteomes" id="UP000007882"/>
    </source>
</evidence>
<name>I0H210_ACTM4</name>
<evidence type="ECO:0000313" key="2">
    <source>
        <dbReference type="EMBL" id="BAL87047.1"/>
    </source>
</evidence>
<protein>
    <recommendedName>
        <fullName evidence="1">N-acetyltransferase domain-containing protein</fullName>
    </recommendedName>
</protein>
<reference evidence="2 3" key="1">
    <citation type="submission" date="2012-02" db="EMBL/GenBank/DDBJ databases">
        <title>Complete genome sequence of Actinoplanes missouriensis 431 (= NBRC 102363).</title>
        <authorList>
            <person name="Ohnishi Y."/>
            <person name="Ishikawa J."/>
            <person name="Sekine M."/>
            <person name="Hosoyama A."/>
            <person name="Harada T."/>
            <person name="Narita H."/>
            <person name="Hata T."/>
            <person name="Konno Y."/>
            <person name="Tutikane K."/>
            <person name="Fujita N."/>
            <person name="Horinouchi S."/>
            <person name="Hayakawa M."/>
        </authorList>
    </citation>
    <scope>NUCLEOTIDE SEQUENCE [LARGE SCALE GENOMIC DNA]</scope>
    <source>
        <strain evidence="3">ATCC 14538 / DSM 43046 / CBS 188.64 / JCM 3121 / NBRC 102363 / NCIMB 12654 / NRRL B-3342 / UNCC 431</strain>
    </source>
</reference>
<dbReference type="PANTHER" id="PTHR42791:SF1">
    <property type="entry name" value="N-ACETYLTRANSFERASE DOMAIN-CONTAINING PROTEIN"/>
    <property type="match status" value="1"/>
</dbReference>
<dbReference type="EMBL" id="AP012319">
    <property type="protein sequence ID" value="BAL87047.1"/>
    <property type="molecule type" value="Genomic_DNA"/>
</dbReference>
<sequence>MISIATPAHRDRIVSSLVAAFTADPVIRHLFPDDETYPVYAAAFFGHLFDKRVHRQSIWMAGDGYSAAIWEPPSVPAATVETHATTMETRAATVETLAPAALPPAEFARMRAYDDAIHAALPSYPYWYLGVLGTHPDWTGRRWGHAVMAAGLRRAAEDGLPAVLETSTQGNVEMYRRAGWEVIATVEHPLRAWVMQQSAPPAAEAVPPSATR</sequence>
<keyword evidence="3" id="KW-1185">Reference proteome</keyword>
<dbReference type="InterPro" id="IPR052523">
    <property type="entry name" value="Trichothecene_AcTrans"/>
</dbReference>
<dbReference type="InterPro" id="IPR016181">
    <property type="entry name" value="Acyl_CoA_acyltransferase"/>
</dbReference>
<dbReference type="Gene3D" id="3.40.630.30">
    <property type="match status" value="1"/>
</dbReference>
<gene>
    <name evidence="2" type="ordered locus">AMIS_18270</name>
</gene>
<dbReference type="GO" id="GO:0016747">
    <property type="term" value="F:acyltransferase activity, transferring groups other than amino-acyl groups"/>
    <property type="evidence" value="ECO:0007669"/>
    <property type="project" value="InterPro"/>
</dbReference>
<dbReference type="CDD" id="cd04301">
    <property type="entry name" value="NAT_SF"/>
    <property type="match status" value="1"/>
</dbReference>
<dbReference type="PANTHER" id="PTHR42791">
    <property type="entry name" value="GNAT FAMILY ACETYLTRANSFERASE"/>
    <property type="match status" value="1"/>
</dbReference>
<dbReference type="OrthoDB" id="7057833at2"/>
<dbReference type="AlphaFoldDB" id="I0H210"/>
<evidence type="ECO:0000259" key="1">
    <source>
        <dbReference type="PROSITE" id="PS51186"/>
    </source>
</evidence>
<feature type="domain" description="N-acetyltransferase" evidence="1">
    <location>
        <begin position="73"/>
        <end position="200"/>
    </location>
</feature>
<dbReference type="RefSeq" id="WP_014441944.1">
    <property type="nucleotide sequence ID" value="NC_017093.1"/>
</dbReference>
<dbReference type="KEGG" id="ams:AMIS_18270"/>
<dbReference type="InterPro" id="IPR000182">
    <property type="entry name" value="GNAT_dom"/>
</dbReference>
<dbReference type="PROSITE" id="PS51186">
    <property type="entry name" value="GNAT"/>
    <property type="match status" value="1"/>
</dbReference>
<dbReference type="eggNOG" id="COG0456">
    <property type="taxonomic scope" value="Bacteria"/>
</dbReference>
<dbReference type="HOGENOM" id="CLU_060131_7_2_11"/>
<organism evidence="2 3">
    <name type="scientific">Actinoplanes missouriensis (strain ATCC 14538 / DSM 43046 / CBS 188.64 / JCM 3121 / NBRC 102363 / NCIMB 12654 / NRRL B-3342 / UNCC 431)</name>
    <dbReference type="NCBI Taxonomy" id="512565"/>
    <lineage>
        <taxon>Bacteria</taxon>
        <taxon>Bacillati</taxon>
        <taxon>Actinomycetota</taxon>
        <taxon>Actinomycetes</taxon>
        <taxon>Micromonosporales</taxon>
        <taxon>Micromonosporaceae</taxon>
        <taxon>Actinoplanes</taxon>
    </lineage>
</organism>
<accession>I0H210</accession>